<protein>
    <recommendedName>
        <fullName evidence="1">Serine-threonine/tyrosine-protein kinase catalytic domain-containing protein</fullName>
    </recommendedName>
</protein>
<reference evidence="2 3" key="1">
    <citation type="submission" date="2024-11" db="EMBL/GenBank/DDBJ databases">
        <title>A near-complete genome assembly of Cinchona calisaya.</title>
        <authorList>
            <person name="Lian D.C."/>
            <person name="Zhao X.W."/>
            <person name="Wei L."/>
        </authorList>
    </citation>
    <scope>NUCLEOTIDE SEQUENCE [LARGE SCALE GENOMIC DNA]</scope>
    <source>
        <tissue evidence="2">Nenye</tissue>
    </source>
</reference>
<evidence type="ECO:0000313" key="3">
    <source>
        <dbReference type="Proteomes" id="UP001630127"/>
    </source>
</evidence>
<feature type="domain" description="Serine-threonine/tyrosine-protein kinase catalytic" evidence="1">
    <location>
        <begin position="6"/>
        <end position="101"/>
    </location>
</feature>
<dbReference type="Proteomes" id="UP001630127">
    <property type="component" value="Unassembled WGS sequence"/>
</dbReference>
<accession>A0ABD2ZVG5</accession>
<keyword evidence="3" id="KW-1185">Reference proteome</keyword>
<organism evidence="2 3">
    <name type="scientific">Cinchona calisaya</name>
    <dbReference type="NCBI Taxonomy" id="153742"/>
    <lineage>
        <taxon>Eukaryota</taxon>
        <taxon>Viridiplantae</taxon>
        <taxon>Streptophyta</taxon>
        <taxon>Embryophyta</taxon>
        <taxon>Tracheophyta</taxon>
        <taxon>Spermatophyta</taxon>
        <taxon>Magnoliopsida</taxon>
        <taxon>eudicotyledons</taxon>
        <taxon>Gunneridae</taxon>
        <taxon>Pentapetalae</taxon>
        <taxon>asterids</taxon>
        <taxon>lamiids</taxon>
        <taxon>Gentianales</taxon>
        <taxon>Rubiaceae</taxon>
        <taxon>Cinchonoideae</taxon>
        <taxon>Cinchoneae</taxon>
        <taxon>Cinchona</taxon>
    </lineage>
</organism>
<dbReference type="InterPro" id="IPR011009">
    <property type="entry name" value="Kinase-like_dom_sf"/>
</dbReference>
<dbReference type="AlphaFoldDB" id="A0ABD2ZVG5"/>
<sequence>YGLQGLVSTKCDVYSFGIMTMEVFTRTNPSNERFTENLSLKSWVYDSMPNGLAQIVDANLVKPSDEYFPEKLECISSIMKVAINCTNESPRERCNIQDVLVALKKIKLQLLPYTEGFEGV</sequence>
<dbReference type="PANTHER" id="PTHR48055">
    <property type="entry name" value="LEUCINE-RICH REPEAT RECEPTOR PROTEIN KINASE EMS1"/>
    <property type="match status" value="1"/>
</dbReference>
<dbReference type="Pfam" id="PF07714">
    <property type="entry name" value="PK_Tyr_Ser-Thr"/>
    <property type="match status" value="1"/>
</dbReference>
<dbReference type="Gene3D" id="1.10.510.10">
    <property type="entry name" value="Transferase(Phosphotransferase) domain 1"/>
    <property type="match status" value="1"/>
</dbReference>
<evidence type="ECO:0000313" key="2">
    <source>
        <dbReference type="EMBL" id="KAL3523099.1"/>
    </source>
</evidence>
<dbReference type="EMBL" id="JBJUIK010000007">
    <property type="protein sequence ID" value="KAL3523099.1"/>
    <property type="molecule type" value="Genomic_DNA"/>
</dbReference>
<name>A0ABD2ZVG5_9GENT</name>
<dbReference type="InterPro" id="IPR001245">
    <property type="entry name" value="Ser-Thr/Tyr_kinase_cat_dom"/>
</dbReference>
<feature type="non-terminal residue" evidence="2">
    <location>
        <position position="1"/>
    </location>
</feature>
<dbReference type="PANTHER" id="PTHR48055:SF36">
    <property type="entry name" value="PROTEIN KINASE, PLANT-TYPE, PUTATIVE-RELATED"/>
    <property type="match status" value="1"/>
</dbReference>
<dbReference type="SUPFAM" id="SSF56112">
    <property type="entry name" value="Protein kinase-like (PK-like)"/>
    <property type="match status" value="1"/>
</dbReference>
<proteinExistence type="predicted"/>
<comment type="caution">
    <text evidence="2">The sequence shown here is derived from an EMBL/GenBank/DDBJ whole genome shotgun (WGS) entry which is preliminary data.</text>
</comment>
<dbReference type="InterPro" id="IPR051564">
    <property type="entry name" value="LRR_receptor-like_kinase"/>
</dbReference>
<evidence type="ECO:0000259" key="1">
    <source>
        <dbReference type="Pfam" id="PF07714"/>
    </source>
</evidence>
<gene>
    <name evidence="2" type="ORF">ACH5RR_015933</name>
</gene>